<dbReference type="InterPro" id="IPR057727">
    <property type="entry name" value="WCX_dom"/>
</dbReference>
<organism evidence="3 4">
    <name type="scientific">Lutispora thermophila DSM 19022</name>
    <dbReference type="NCBI Taxonomy" id="1122184"/>
    <lineage>
        <taxon>Bacteria</taxon>
        <taxon>Bacillati</taxon>
        <taxon>Bacillota</taxon>
        <taxon>Clostridia</taxon>
        <taxon>Lutisporales</taxon>
        <taxon>Lutisporaceae</taxon>
        <taxon>Lutispora</taxon>
    </lineage>
</organism>
<dbReference type="InterPro" id="IPR051534">
    <property type="entry name" value="CBASS_pafABC_assoc_protein"/>
</dbReference>
<reference evidence="3 4" key="1">
    <citation type="submission" date="2016-11" db="EMBL/GenBank/DDBJ databases">
        <authorList>
            <person name="Jaros S."/>
            <person name="Januszkiewicz K."/>
            <person name="Wedrychowicz H."/>
        </authorList>
    </citation>
    <scope>NUCLEOTIDE SEQUENCE [LARGE SCALE GENOMIC DNA]</scope>
    <source>
        <strain evidence="3 4">DSM 19022</strain>
    </source>
</reference>
<dbReference type="PROSITE" id="PS52050">
    <property type="entry name" value="WYL"/>
    <property type="match status" value="1"/>
</dbReference>
<dbReference type="Pfam" id="PF13280">
    <property type="entry name" value="WYL"/>
    <property type="match status" value="1"/>
</dbReference>
<evidence type="ECO:0000313" key="3">
    <source>
        <dbReference type="EMBL" id="SHI81960.1"/>
    </source>
</evidence>
<dbReference type="Proteomes" id="UP000184442">
    <property type="component" value="Unassembled WGS sequence"/>
</dbReference>
<dbReference type="RefSeq" id="WP_073025598.1">
    <property type="nucleotide sequence ID" value="NZ_FQZS01000008.1"/>
</dbReference>
<evidence type="ECO:0000259" key="2">
    <source>
        <dbReference type="Pfam" id="PF25583"/>
    </source>
</evidence>
<dbReference type="AlphaFoldDB" id="A0A1M6E9D1"/>
<dbReference type="PANTHER" id="PTHR34580">
    <property type="match status" value="1"/>
</dbReference>
<accession>A0A1M6E9D1</accession>
<keyword evidence="4" id="KW-1185">Reference proteome</keyword>
<dbReference type="GO" id="GO:0000502">
    <property type="term" value="C:proteasome complex"/>
    <property type="evidence" value="ECO:0007669"/>
    <property type="project" value="UniProtKB-KW"/>
</dbReference>
<sequence>MYDVTQIERQLYILSLLSESRVGYSIDEIKKNLDAVGIDVSKKTIERDIDFLSTGNFFVTEEKRSKKTYYMANKFGLENITFSPSELISLHFIKELLKSYSTLDIGNTAIHLVDRIIAQLPQLDKAYLENLKEIFKVNETFISSEKNINQETIDIVKKAIGLNKSLFIKYYSFNNDEVTERKFDPYIIEIYDGCYHLIGYCHLRNSIRDLRVSRIIEAQLSDESFERPKNFYQNYKKGRFGKLSGEEKIKLLLKFKGKAARYVKEYESKKADYLVEERDGSLIFEKNTTMTPEILKWVLSFGSDVLVLEPESLREQVVQEARKIMERYGEVVEDK</sequence>
<dbReference type="EMBL" id="FQZS01000008">
    <property type="protein sequence ID" value="SHI81960.1"/>
    <property type="molecule type" value="Genomic_DNA"/>
</dbReference>
<evidence type="ECO:0000259" key="1">
    <source>
        <dbReference type="Pfam" id="PF13280"/>
    </source>
</evidence>
<dbReference type="InterPro" id="IPR026881">
    <property type="entry name" value="WYL_dom"/>
</dbReference>
<dbReference type="STRING" id="1122184.SAMN02745176_01495"/>
<feature type="domain" description="WYL" evidence="1">
    <location>
        <begin position="152"/>
        <end position="219"/>
    </location>
</feature>
<dbReference type="SUPFAM" id="SSF46785">
    <property type="entry name" value="Winged helix' DNA-binding domain"/>
    <property type="match status" value="1"/>
</dbReference>
<proteinExistence type="predicted"/>
<dbReference type="InterPro" id="IPR036390">
    <property type="entry name" value="WH_DNA-bd_sf"/>
</dbReference>
<dbReference type="Pfam" id="PF25583">
    <property type="entry name" value="WCX"/>
    <property type="match status" value="1"/>
</dbReference>
<gene>
    <name evidence="3" type="ORF">SAMN02745176_01495</name>
</gene>
<name>A0A1M6E9D1_9FIRM</name>
<dbReference type="PANTHER" id="PTHR34580:SF9">
    <property type="entry name" value="SLL5097 PROTEIN"/>
    <property type="match status" value="1"/>
</dbReference>
<feature type="domain" description="WCX" evidence="2">
    <location>
        <begin position="248"/>
        <end position="324"/>
    </location>
</feature>
<keyword evidence="3" id="KW-0647">Proteasome</keyword>
<protein>
    <submittedName>
        <fullName evidence="3">Proteasome accessory factor B</fullName>
    </submittedName>
</protein>
<evidence type="ECO:0000313" key="4">
    <source>
        <dbReference type="Proteomes" id="UP000184442"/>
    </source>
</evidence>